<proteinExistence type="predicted"/>
<gene>
    <name evidence="2" type="ORF">C8D94_102340</name>
</gene>
<protein>
    <submittedName>
        <fullName evidence="2">Uncharacterized protein</fullName>
    </submittedName>
</protein>
<feature type="chain" id="PRO_5016763549" evidence="1">
    <location>
        <begin position="31"/>
        <end position="256"/>
    </location>
</feature>
<dbReference type="EMBL" id="QRAO01000002">
    <property type="protein sequence ID" value="RDK87157.1"/>
    <property type="molecule type" value="Genomic_DNA"/>
</dbReference>
<feature type="signal peptide" evidence="1">
    <location>
        <begin position="1"/>
        <end position="30"/>
    </location>
</feature>
<evidence type="ECO:0000313" key="2">
    <source>
        <dbReference type="EMBL" id="RDK87157.1"/>
    </source>
</evidence>
<dbReference type="Proteomes" id="UP000255317">
    <property type="component" value="Unassembled WGS sequence"/>
</dbReference>
<organism evidence="2 3">
    <name type="scientific">Marinirhabdus gelatinilytica</name>
    <dbReference type="NCBI Taxonomy" id="1703343"/>
    <lineage>
        <taxon>Bacteria</taxon>
        <taxon>Pseudomonadati</taxon>
        <taxon>Bacteroidota</taxon>
        <taxon>Flavobacteriia</taxon>
        <taxon>Flavobacteriales</taxon>
        <taxon>Flavobacteriaceae</taxon>
    </lineage>
</organism>
<dbReference type="PROSITE" id="PS51257">
    <property type="entry name" value="PROKAR_LIPOPROTEIN"/>
    <property type="match status" value="1"/>
</dbReference>
<sequence length="256" mass="28328">METNSLKIMKTLSKLNACLLGLLTLVLLTACEEPQDPQPPNTDPPEQIISVGQAKEMFDSYSDRRVPIIKRFEEMEDTTQAFNPTRFGEYDYQTVKQYMDFIESEAALADVEIGGLRFYLTNYPASSTFSDGTEVQYPRQNSFVLVPTTAVNGVQKGFITRTTPDGGRTIVLIEDLVQEQQQNFRQQNGAKDTGLNTKGSDKGQLVTIVGAKPRLLFINPLSGAPAVMQEGGDDVSLLLNESNLRPPPPNPDTDFD</sequence>
<evidence type="ECO:0000313" key="3">
    <source>
        <dbReference type="Proteomes" id="UP000255317"/>
    </source>
</evidence>
<keyword evidence="3" id="KW-1185">Reference proteome</keyword>
<name>A0A370QFL5_9FLAO</name>
<comment type="caution">
    <text evidence="2">The sequence shown here is derived from an EMBL/GenBank/DDBJ whole genome shotgun (WGS) entry which is preliminary data.</text>
</comment>
<evidence type="ECO:0000256" key="1">
    <source>
        <dbReference type="SAM" id="SignalP"/>
    </source>
</evidence>
<dbReference type="AlphaFoldDB" id="A0A370QFL5"/>
<reference evidence="2 3" key="1">
    <citation type="submission" date="2018-07" db="EMBL/GenBank/DDBJ databases">
        <title>Genomic Encyclopedia of Type Strains, Phase IV (KMG-IV): sequencing the most valuable type-strain genomes for metagenomic binning, comparative biology and taxonomic classification.</title>
        <authorList>
            <person name="Goeker M."/>
        </authorList>
    </citation>
    <scope>NUCLEOTIDE SEQUENCE [LARGE SCALE GENOMIC DNA]</scope>
    <source>
        <strain evidence="2 3">DSM 101478</strain>
    </source>
</reference>
<keyword evidence="1" id="KW-0732">Signal</keyword>
<accession>A0A370QFL5</accession>